<dbReference type="EMBL" id="ALBS01000012">
    <property type="protein sequence ID" value="EJT52915.1"/>
    <property type="molecule type" value="Genomic_DNA"/>
</dbReference>
<evidence type="ECO:0000313" key="2">
    <source>
        <dbReference type="EMBL" id="EJT52915.1"/>
    </source>
</evidence>
<evidence type="ECO:0000256" key="1">
    <source>
        <dbReference type="SAM" id="Phobius"/>
    </source>
</evidence>
<evidence type="ECO:0008006" key="4">
    <source>
        <dbReference type="Google" id="ProtNLM"/>
    </source>
</evidence>
<dbReference type="KEGG" id="tasa:A1Q1_00662"/>
<proteinExistence type="predicted"/>
<feature type="transmembrane region" description="Helical" evidence="1">
    <location>
        <begin position="111"/>
        <end position="138"/>
    </location>
</feature>
<dbReference type="GeneID" id="25984176"/>
<evidence type="ECO:0000313" key="3">
    <source>
        <dbReference type="Proteomes" id="UP000002748"/>
    </source>
</evidence>
<name>J4ULP8_TRIAS</name>
<dbReference type="HOGENOM" id="CLU_1442022_0_0_1"/>
<organism evidence="2 3">
    <name type="scientific">Trichosporon asahii var. asahii (strain ATCC 90039 / CBS 2479 / JCM 2466 / KCTC 7840 / NBRC 103889/ NCYC 2677 / UAMH 7654)</name>
    <name type="common">Yeast</name>
    <dbReference type="NCBI Taxonomy" id="1186058"/>
    <lineage>
        <taxon>Eukaryota</taxon>
        <taxon>Fungi</taxon>
        <taxon>Dikarya</taxon>
        <taxon>Basidiomycota</taxon>
        <taxon>Agaricomycotina</taxon>
        <taxon>Tremellomycetes</taxon>
        <taxon>Trichosporonales</taxon>
        <taxon>Trichosporonaceae</taxon>
        <taxon>Trichosporon</taxon>
    </lineage>
</organism>
<feature type="transmembrane region" description="Helical" evidence="1">
    <location>
        <begin position="42"/>
        <end position="64"/>
    </location>
</feature>
<gene>
    <name evidence="2" type="ORF">A1Q1_00662</name>
</gene>
<dbReference type="VEuPathDB" id="FungiDB:A1Q1_00662"/>
<dbReference type="Proteomes" id="UP000002748">
    <property type="component" value="Unassembled WGS sequence"/>
</dbReference>
<dbReference type="AlphaFoldDB" id="J4ULP8"/>
<dbReference type="OrthoDB" id="2564117at2759"/>
<keyword evidence="1" id="KW-0472">Membrane</keyword>
<protein>
    <recommendedName>
        <fullName evidence="4">MARVEL domain-containing protein</fullName>
    </recommendedName>
</protein>
<keyword evidence="1" id="KW-1133">Transmembrane helix</keyword>
<sequence length="188" mass="19967">MAGLSRIHTFFLGGLALWALITWCIAAGLVNKYRGHYDSANAVLAWGIISWLWYLVYLGILLFVSTTTWATAIIVEIAVGFFLFVFGIAAVGSTSSAADAFRWWGGSLGSLGQATLAFGWILVIAQLAYIVFLIVYLAKGHGFAQQTLRTSFHDLSEYGSGAGTGGGVVEKPTELSTVPAPAPVTATV</sequence>
<accession>J4ULP8</accession>
<dbReference type="RefSeq" id="XP_014183876.1">
    <property type="nucleotide sequence ID" value="XM_014328401.1"/>
</dbReference>
<feature type="transmembrane region" description="Helical" evidence="1">
    <location>
        <begin position="71"/>
        <end position="91"/>
    </location>
</feature>
<keyword evidence="1" id="KW-0812">Transmembrane</keyword>
<reference evidence="2 3" key="1">
    <citation type="journal article" date="2012" name="Eukaryot. Cell">
        <title>Draft genome sequence of CBS 2479, the standard type strain of Trichosporon asahii.</title>
        <authorList>
            <person name="Yang R.Y."/>
            <person name="Li H.T."/>
            <person name="Zhu H."/>
            <person name="Zhou G.P."/>
            <person name="Wang M."/>
            <person name="Wang L."/>
        </authorList>
    </citation>
    <scope>NUCLEOTIDE SEQUENCE [LARGE SCALE GENOMIC DNA]</scope>
    <source>
        <strain evidence="3">ATCC 90039 / CBS 2479 / JCM 2466 / KCTC 7840 / NCYC 2677 / UAMH 7654</strain>
    </source>
</reference>
<comment type="caution">
    <text evidence="2">The sequence shown here is derived from an EMBL/GenBank/DDBJ whole genome shotgun (WGS) entry which is preliminary data.</text>
</comment>